<dbReference type="PANTHER" id="PTHR37238">
    <property type="entry name" value="OS05G0532500 PROTEIN"/>
    <property type="match status" value="1"/>
</dbReference>
<accession>A0A540NNU3</accession>
<gene>
    <name evidence="1" type="ORF">C1H46_002125</name>
</gene>
<reference evidence="1 2" key="1">
    <citation type="journal article" date="2019" name="G3 (Bethesda)">
        <title>Sequencing of a Wild Apple (Malus baccata) Genome Unravels the Differences Between Cultivated and Wild Apple Species Regarding Disease Resistance and Cold Tolerance.</title>
        <authorList>
            <person name="Chen X."/>
        </authorList>
    </citation>
    <scope>NUCLEOTIDE SEQUENCE [LARGE SCALE GENOMIC DNA]</scope>
    <source>
        <strain evidence="2">cv. Shandingzi</strain>
        <tissue evidence="1">Leaves</tissue>
    </source>
</reference>
<organism evidence="1 2">
    <name type="scientific">Malus baccata</name>
    <name type="common">Siberian crab apple</name>
    <name type="synonym">Pyrus baccata</name>
    <dbReference type="NCBI Taxonomy" id="106549"/>
    <lineage>
        <taxon>Eukaryota</taxon>
        <taxon>Viridiplantae</taxon>
        <taxon>Streptophyta</taxon>
        <taxon>Embryophyta</taxon>
        <taxon>Tracheophyta</taxon>
        <taxon>Spermatophyta</taxon>
        <taxon>Magnoliopsida</taxon>
        <taxon>eudicotyledons</taxon>
        <taxon>Gunneridae</taxon>
        <taxon>Pentapetalae</taxon>
        <taxon>rosids</taxon>
        <taxon>fabids</taxon>
        <taxon>Rosales</taxon>
        <taxon>Rosaceae</taxon>
        <taxon>Amygdaloideae</taxon>
        <taxon>Maleae</taxon>
        <taxon>Malus</taxon>
    </lineage>
</organism>
<dbReference type="PANTHER" id="PTHR37238:SF1">
    <property type="entry name" value="OS05G0532500 PROTEIN"/>
    <property type="match status" value="1"/>
</dbReference>
<evidence type="ECO:0000313" key="1">
    <source>
        <dbReference type="EMBL" id="TQE12200.1"/>
    </source>
</evidence>
<sequence>EEKDHQNDDALDRLLLVQSDLSALTHQIDELVLQAFKCQGKATKEVESFPNFLSEMLSSLKSPNNADTDSQLLITGHLLDNHINFSISKEDDGQGGIHPIKTSSLHKPAGGSFAMIESTPIWKEAESVVRVGKYPGENTLKRELWTKFEVASINGV</sequence>
<comment type="caution">
    <text evidence="1">The sequence shown here is derived from an EMBL/GenBank/DDBJ whole genome shotgun (WGS) entry which is preliminary data.</text>
</comment>
<protein>
    <submittedName>
        <fullName evidence="1">Uncharacterized protein</fullName>
    </submittedName>
</protein>
<evidence type="ECO:0000313" key="2">
    <source>
        <dbReference type="Proteomes" id="UP000315295"/>
    </source>
</evidence>
<dbReference type="Proteomes" id="UP000315295">
    <property type="component" value="Unassembled WGS sequence"/>
</dbReference>
<dbReference type="STRING" id="106549.A0A540NNU3"/>
<name>A0A540NNU3_MALBA</name>
<proteinExistence type="predicted"/>
<dbReference type="AlphaFoldDB" id="A0A540NNU3"/>
<dbReference type="EMBL" id="VIEB01000021">
    <property type="protein sequence ID" value="TQE12200.1"/>
    <property type="molecule type" value="Genomic_DNA"/>
</dbReference>
<keyword evidence="2" id="KW-1185">Reference proteome</keyword>
<feature type="non-terminal residue" evidence="1">
    <location>
        <position position="1"/>
    </location>
</feature>